<name>A0A1B6G7P8_9HEMI</name>
<evidence type="ECO:0000256" key="1">
    <source>
        <dbReference type="SAM" id="SignalP"/>
    </source>
</evidence>
<gene>
    <name evidence="2" type="ORF">g.41144</name>
</gene>
<keyword evidence="1" id="KW-0732">Signal</keyword>
<accession>A0A1B6G7P8</accession>
<feature type="chain" id="PRO_5008583342" description="Lipocalin/cytosolic fatty-acid binding domain-containing protein" evidence="1">
    <location>
        <begin position="19"/>
        <end position="230"/>
    </location>
</feature>
<evidence type="ECO:0000313" key="2">
    <source>
        <dbReference type="EMBL" id="JAS58444.1"/>
    </source>
</evidence>
<feature type="signal peptide" evidence="1">
    <location>
        <begin position="1"/>
        <end position="18"/>
    </location>
</feature>
<organism evidence="2">
    <name type="scientific">Cuerna arida</name>
    <dbReference type="NCBI Taxonomy" id="1464854"/>
    <lineage>
        <taxon>Eukaryota</taxon>
        <taxon>Metazoa</taxon>
        <taxon>Ecdysozoa</taxon>
        <taxon>Arthropoda</taxon>
        <taxon>Hexapoda</taxon>
        <taxon>Insecta</taxon>
        <taxon>Pterygota</taxon>
        <taxon>Neoptera</taxon>
        <taxon>Paraneoptera</taxon>
        <taxon>Hemiptera</taxon>
        <taxon>Auchenorrhyncha</taxon>
        <taxon>Membracoidea</taxon>
        <taxon>Cicadellidae</taxon>
        <taxon>Cicadellinae</taxon>
        <taxon>Proconiini</taxon>
        <taxon>Cuerna</taxon>
    </lineage>
</organism>
<dbReference type="EMBL" id="GECZ01011325">
    <property type="protein sequence ID" value="JAS58444.1"/>
    <property type="molecule type" value="Transcribed_RNA"/>
</dbReference>
<protein>
    <recommendedName>
        <fullName evidence="3">Lipocalin/cytosolic fatty-acid binding domain-containing protein</fullName>
    </recommendedName>
</protein>
<evidence type="ECO:0008006" key="3">
    <source>
        <dbReference type="Google" id="ProtNLM"/>
    </source>
</evidence>
<dbReference type="AlphaFoldDB" id="A0A1B6G7P8"/>
<reference evidence="2" key="1">
    <citation type="submission" date="2015-11" db="EMBL/GenBank/DDBJ databases">
        <title>De novo transcriptome assembly of four potential Pierce s Disease insect vectors from Arizona vineyards.</title>
        <authorList>
            <person name="Tassone E.E."/>
        </authorList>
    </citation>
    <scope>NUCLEOTIDE SEQUENCE</scope>
</reference>
<proteinExistence type="predicted"/>
<sequence>MTWLCLLAALLATQIAHGIMNSTSIITLDDGMQVYPCLQLNHRVPTLERYMLGVWYAIEIIQHRDDPSSRGLQITDSCPRLNVINELNNKGIVQLIWYEKAGDIHYTFKMTDPDNGGWWMVWKKQDGSMVNKLGFEQFAGTVQVMEAQDTKMVLTFCATNQVHFSVVMIRNISYVPDTRDVHQKLSTYGLQEFGVRQTCRNQTSPDSAIQSLPNLLIVLTTALLLTFRPN</sequence>